<dbReference type="InterPro" id="IPR012334">
    <property type="entry name" value="Pectin_lyas_fold"/>
</dbReference>
<feature type="non-terminal residue" evidence="2">
    <location>
        <position position="436"/>
    </location>
</feature>
<evidence type="ECO:0000259" key="1">
    <source>
        <dbReference type="Pfam" id="PF12708"/>
    </source>
</evidence>
<dbReference type="RefSeq" id="WP_248670047.1">
    <property type="nucleotide sequence ID" value="NZ_JALPRX010000165.1"/>
</dbReference>
<protein>
    <recommendedName>
        <fullName evidence="1">Rhamnogalacturonase A/B/Epimerase-like pectate lyase domain-containing protein</fullName>
    </recommendedName>
</protein>
<evidence type="ECO:0000313" key="3">
    <source>
        <dbReference type="Proteomes" id="UP001139516"/>
    </source>
</evidence>
<proteinExistence type="predicted"/>
<reference evidence="2" key="1">
    <citation type="submission" date="2022-04" db="EMBL/GenBank/DDBJ databases">
        <title>Roseomonas acroporae sp. nov., isolated from coral Acropora digitifera.</title>
        <authorList>
            <person name="Sun H."/>
        </authorList>
    </citation>
    <scope>NUCLEOTIDE SEQUENCE</scope>
    <source>
        <strain evidence="2">NAR14</strain>
    </source>
</reference>
<dbReference type="EMBL" id="JALPRX010000165">
    <property type="protein sequence ID" value="MCK8788003.1"/>
    <property type="molecule type" value="Genomic_DNA"/>
</dbReference>
<dbReference type="Gene3D" id="2.160.20.10">
    <property type="entry name" value="Single-stranded right-handed beta-helix, Pectin lyase-like"/>
    <property type="match status" value="1"/>
</dbReference>
<comment type="caution">
    <text evidence="2">The sequence shown here is derived from an EMBL/GenBank/DDBJ whole genome shotgun (WGS) entry which is preliminary data.</text>
</comment>
<dbReference type="AlphaFoldDB" id="A0A9X1YFN3"/>
<sequence length="436" mass="44968">MSVLTTNTQNVSAGNGVATAFPFTFRFLSANQVRVWRTVAGASPALVPPAGYLLSPNPSGVGGSVTIYGPPPASGEQITVERVVEYTQRLAVNNQDGFYPQVVTDSLDALAMSDQQLALGIAQSIRAPAPEASIGSLPAAPLRANRVLGFDSAGAVIAVDPASASITTVIAADGTTPRLLADRFAEWVNVRDYGAVGNGLVDDTAAIQAAVTRAVQTGKGLRIPRGTFRLTAQITGGALVAIAGDGKAASVLIWDDLPSCGISLVYAAYGQALHVSGVTFRQKGTNRGTALLADFSAASLTWPGIWPRLLVEGCSFEGPDIPAQLTGWTIGIDTVAAAFGHIVNCDFNGVAGAPHTGLARGAVGVRFRGTAGGLYHNGHPVYCTVSRCNINNWQIGVHFSGCEGVVARDNSIVEVERGIVTTGDTTSGAGARPFVL</sequence>
<dbReference type="InterPro" id="IPR011050">
    <property type="entry name" value="Pectin_lyase_fold/virulence"/>
</dbReference>
<gene>
    <name evidence="2" type="ORF">M0638_26970</name>
</gene>
<dbReference type="Proteomes" id="UP001139516">
    <property type="component" value="Unassembled WGS sequence"/>
</dbReference>
<accession>A0A9X1YFN3</accession>
<keyword evidence="3" id="KW-1185">Reference proteome</keyword>
<dbReference type="InterPro" id="IPR024535">
    <property type="entry name" value="RHGA/B-epi-like_pectate_lyase"/>
</dbReference>
<evidence type="ECO:0000313" key="2">
    <source>
        <dbReference type="EMBL" id="MCK8788003.1"/>
    </source>
</evidence>
<name>A0A9X1YFN3_9PROT</name>
<dbReference type="SUPFAM" id="SSF51126">
    <property type="entry name" value="Pectin lyase-like"/>
    <property type="match status" value="1"/>
</dbReference>
<organism evidence="2 3">
    <name type="scientific">Roseomonas acroporae</name>
    <dbReference type="NCBI Taxonomy" id="2937791"/>
    <lineage>
        <taxon>Bacteria</taxon>
        <taxon>Pseudomonadati</taxon>
        <taxon>Pseudomonadota</taxon>
        <taxon>Alphaproteobacteria</taxon>
        <taxon>Acetobacterales</taxon>
        <taxon>Roseomonadaceae</taxon>
        <taxon>Roseomonas</taxon>
    </lineage>
</organism>
<feature type="domain" description="Rhamnogalacturonase A/B/Epimerase-like pectate lyase" evidence="1">
    <location>
        <begin position="187"/>
        <end position="252"/>
    </location>
</feature>
<dbReference type="Pfam" id="PF12708">
    <property type="entry name" value="Pect-lyase_RHGA_epim"/>
    <property type="match status" value="1"/>
</dbReference>